<proteinExistence type="inferred from homology"/>
<evidence type="ECO:0000256" key="10">
    <source>
        <dbReference type="ARBA" id="ARBA00023316"/>
    </source>
</evidence>
<keyword evidence="10" id="KW-0961">Cell wall biogenesis/degradation</keyword>
<dbReference type="OrthoDB" id="187139at2759"/>
<keyword evidence="3" id="KW-0964">Secreted</keyword>
<evidence type="ECO:0000313" key="15">
    <source>
        <dbReference type="EMBL" id="KAF2104936.1"/>
    </source>
</evidence>
<dbReference type="SUPFAM" id="SSF51126">
    <property type="entry name" value="Pectin lyase-like"/>
    <property type="match status" value="1"/>
</dbReference>
<evidence type="ECO:0000256" key="5">
    <source>
        <dbReference type="ARBA" id="ARBA00022737"/>
    </source>
</evidence>
<dbReference type="Pfam" id="PF12708">
    <property type="entry name" value="Pect-lyase_RHGA_epim"/>
    <property type="match status" value="1"/>
</dbReference>
<evidence type="ECO:0000256" key="2">
    <source>
        <dbReference type="ARBA" id="ARBA00008834"/>
    </source>
</evidence>
<evidence type="ECO:0000256" key="9">
    <source>
        <dbReference type="ARBA" id="ARBA00023295"/>
    </source>
</evidence>
<name>A0A9P4MBR8_9PEZI</name>
<evidence type="ECO:0000313" key="16">
    <source>
        <dbReference type="Proteomes" id="UP000799772"/>
    </source>
</evidence>
<keyword evidence="11" id="KW-0624">Polysaccharide degradation</keyword>
<keyword evidence="5" id="KW-0677">Repeat</keyword>
<dbReference type="AlphaFoldDB" id="A0A9P4MBR8"/>
<keyword evidence="4" id="KW-0732">Signal</keyword>
<evidence type="ECO:0000256" key="13">
    <source>
        <dbReference type="RuleBase" id="RU361169"/>
    </source>
</evidence>
<dbReference type="GO" id="GO:0016829">
    <property type="term" value="F:lyase activity"/>
    <property type="evidence" value="ECO:0007669"/>
    <property type="project" value="UniProtKB-KW"/>
</dbReference>
<keyword evidence="8" id="KW-0119">Carbohydrate metabolism</keyword>
<gene>
    <name evidence="15" type="ORF">NA57DRAFT_51728</name>
</gene>
<dbReference type="GO" id="GO:0004650">
    <property type="term" value="F:polygalacturonase activity"/>
    <property type="evidence" value="ECO:0007669"/>
    <property type="project" value="InterPro"/>
</dbReference>
<dbReference type="PANTHER" id="PTHR31736">
    <property type="match status" value="1"/>
</dbReference>
<evidence type="ECO:0000256" key="6">
    <source>
        <dbReference type="ARBA" id="ARBA00022801"/>
    </source>
</evidence>
<dbReference type="Proteomes" id="UP000799772">
    <property type="component" value="Unassembled WGS sequence"/>
</dbReference>
<comment type="similarity">
    <text evidence="2 13">Belongs to the glycosyl hydrolase 28 family.</text>
</comment>
<dbReference type="InterPro" id="IPR012334">
    <property type="entry name" value="Pectin_lyas_fold"/>
</dbReference>
<dbReference type="Pfam" id="PF00295">
    <property type="entry name" value="Glyco_hydro_28"/>
    <property type="match status" value="1"/>
</dbReference>
<keyword evidence="7" id="KW-0325">Glycoprotein</keyword>
<comment type="caution">
    <text evidence="15">The sequence shown here is derived from an EMBL/GenBank/DDBJ whole genome shotgun (WGS) entry which is preliminary data.</text>
</comment>
<sequence length="539" mass="60634">MDEDWEKVEAWDIAISGEFPTETTSSNGHASKIVTYPLPSFYERSRETTLKVNGKEVPVIFLDSTRWRYDYAQFTMSKGSATIEITTKDKKAIGSWNISPKKYNIQATATNDTLTFTIDEPKYLIIKKNDCPETVLLIDPPEDNIPDPKDQHVRDVTSKKFGADPTGRHYSHKAIQKAIDETSKAGRGTVYIPPGEYICGNLVLKSNVRFYLAGGAYLRYTADPDIYKVHWIHNGWKPFTFWIMTEFHSTNIHVDGRGTIDGNGKYAFSKQHLIGVTPLAPILTQNFLYTGPVVKEASFWTINVIIVQNAEFYDMKILGRHDILNNDGIDFNSCQNILVQRSISIAWDDPYSAKTWEPQRVSGGVFHKIPGPTGPQTNILCQDLVAWTGCFAVKVGEGSKYPQTNITYRNVCVYDAAIAMGIHHRYGKSLLSNIVFEDIEVENLRAPIDYGSRTWYAIFSLDVGEGAGPCANVHTSNIKLYTLGTTPARVNGWDENALMTRITFDNIYVVELGRYAKNLREAGITDLKFVDDAPMLTWS</sequence>
<evidence type="ECO:0000256" key="11">
    <source>
        <dbReference type="ARBA" id="ARBA00023326"/>
    </source>
</evidence>
<dbReference type="InterPro" id="IPR000743">
    <property type="entry name" value="Glyco_hydro_28"/>
</dbReference>
<feature type="domain" description="Rhamnogalacturonase A/B/Epimerase-like pectate lyase" evidence="14">
    <location>
        <begin position="159"/>
        <end position="211"/>
    </location>
</feature>
<reference evidence="15" key="1">
    <citation type="journal article" date="2020" name="Stud. Mycol.">
        <title>101 Dothideomycetes genomes: a test case for predicting lifestyles and emergence of pathogens.</title>
        <authorList>
            <person name="Haridas S."/>
            <person name="Albert R."/>
            <person name="Binder M."/>
            <person name="Bloem J."/>
            <person name="Labutti K."/>
            <person name="Salamov A."/>
            <person name="Andreopoulos B."/>
            <person name="Baker S."/>
            <person name="Barry K."/>
            <person name="Bills G."/>
            <person name="Bluhm B."/>
            <person name="Cannon C."/>
            <person name="Castanera R."/>
            <person name="Culley D."/>
            <person name="Daum C."/>
            <person name="Ezra D."/>
            <person name="Gonzalez J."/>
            <person name="Henrissat B."/>
            <person name="Kuo A."/>
            <person name="Liang C."/>
            <person name="Lipzen A."/>
            <person name="Lutzoni F."/>
            <person name="Magnuson J."/>
            <person name="Mondo S."/>
            <person name="Nolan M."/>
            <person name="Ohm R."/>
            <person name="Pangilinan J."/>
            <person name="Park H.-J."/>
            <person name="Ramirez L."/>
            <person name="Alfaro M."/>
            <person name="Sun H."/>
            <person name="Tritt A."/>
            <person name="Yoshinaga Y."/>
            <person name="Zwiers L.-H."/>
            <person name="Turgeon B."/>
            <person name="Goodwin S."/>
            <person name="Spatafora J."/>
            <person name="Crous P."/>
            <person name="Grigoriev I."/>
        </authorList>
    </citation>
    <scope>NUCLEOTIDE SEQUENCE</scope>
    <source>
        <strain evidence="15">CBS 133067</strain>
    </source>
</reference>
<dbReference type="EMBL" id="ML978121">
    <property type="protein sequence ID" value="KAF2104936.1"/>
    <property type="molecule type" value="Genomic_DNA"/>
</dbReference>
<keyword evidence="15" id="KW-0456">Lyase</keyword>
<organism evidence="15 16">
    <name type="scientific">Rhizodiscina lignyota</name>
    <dbReference type="NCBI Taxonomy" id="1504668"/>
    <lineage>
        <taxon>Eukaryota</taxon>
        <taxon>Fungi</taxon>
        <taxon>Dikarya</taxon>
        <taxon>Ascomycota</taxon>
        <taxon>Pezizomycotina</taxon>
        <taxon>Dothideomycetes</taxon>
        <taxon>Pleosporomycetidae</taxon>
        <taxon>Aulographales</taxon>
        <taxon>Rhizodiscinaceae</taxon>
        <taxon>Rhizodiscina</taxon>
    </lineage>
</organism>
<dbReference type="GO" id="GO:0005576">
    <property type="term" value="C:extracellular region"/>
    <property type="evidence" value="ECO:0007669"/>
    <property type="project" value="UniProtKB-SubCell"/>
</dbReference>
<evidence type="ECO:0000256" key="4">
    <source>
        <dbReference type="ARBA" id="ARBA00022729"/>
    </source>
</evidence>
<keyword evidence="16" id="KW-1185">Reference proteome</keyword>
<keyword evidence="6 13" id="KW-0378">Hydrolase</keyword>
<evidence type="ECO:0000256" key="7">
    <source>
        <dbReference type="ARBA" id="ARBA00023180"/>
    </source>
</evidence>
<evidence type="ECO:0000256" key="8">
    <source>
        <dbReference type="ARBA" id="ARBA00023277"/>
    </source>
</evidence>
<dbReference type="InterPro" id="IPR024535">
    <property type="entry name" value="RHGA/B-epi-like_pectate_lyase"/>
</dbReference>
<keyword evidence="9 13" id="KW-0326">Glycosidase</keyword>
<evidence type="ECO:0000256" key="12">
    <source>
        <dbReference type="ARBA" id="ARBA00037278"/>
    </source>
</evidence>
<comment type="subcellular location">
    <subcellularLocation>
        <location evidence="1">Secreted</location>
    </subcellularLocation>
</comment>
<dbReference type="GO" id="GO:0071555">
    <property type="term" value="P:cell wall organization"/>
    <property type="evidence" value="ECO:0007669"/>
    <property type="project" value="UniProtKB-KW"/>
</dbReference>
<evidence type="ECO:0000259" key="14">
    <source>
        <dbReference type="Pfam" id="PF12708"/>
    </source>
</evidence>
<dbReference type="InterPro" id="IPR011050">
    <property type="entry name" value="Pectin_lyase_fold/virulence"/>
</dbReference>
<comment type="function">
    <text evidence="12">Pectinolytic enzyme involved in the degradation of xylogalacturonan (xga), a galacturonan backbone heavily substituted with xylose, and which is one important component of the hairy regions of pectin. Activity requires a galacturonic acid backbone substituted with xylose.</text>
</comment>
<evidence type="ECO:0000256" key="1">
    <source>
        <dbReference type="ARBA" id="ARBA00004613"/>
    </source>
</evidence>
<dbReference type="PANTHER" id="PTHR31736:SF9">
    <property type="entry name" value="ENDO-XYLOGALACTURONAN HYDROLASE A-RELATED"/>
    <property type="match status" value="1"/>
</dbReference>
<dbReference type="GO" id="GO:0000272">
    <property type="term" value="P:polysaccharide catabolic process"/>
    <property type="evidence" value="ECO:0007669"/>
    <property type="project" value="UniProtKB-KW"/>
</dbReference>
<dbReference type="Gene3D" id="2.160.20.10">
    <property type="entry name" value="Single-stranded right-handed beta-helix, Pectin lyase-like"/>
    <property type="match status" value="1"/>
</dbReference>
<protein>
    <submittedName>
        <fullName evidence="15">Pectin lyase-like protein</fullName>
    </submittedName>
</protein>
<accession>A0A9P4MBR8</accession>
<evidence type="ECO:0000256" key="3">
    <source>
        <dbReference type="ARBA" id="ARBA00022525"/>
    </source>
</evidence>